<dbReference type="InterPro" id="IPR003594">
    <property type="entry name" value="HATPase_dom"/>
</dbReference>
<evidence type="ECO:0000256" key="10">
    <source>
        <dbReference type="ARBA" id="ARBA00022777"/>
    </source>
</evidence>
<comment type="caution">
    <text evidence="18">The sequence shown here is derived from an EMBL/GenBank/DDBJ whole genome shotgun (WGS) entry which is preliminary data.</text>
</comment>
<dbReference type="GO" id="GO:0005886">
    <property type="term" value="C:plasma membrane"/>
    <property type="evidence" value="ECO:0007669"/>
    <property type="project" value="UniProtKB-SubCell"/>
</dbReference>
<evidence type="ECO:0000256" key="5">
    <source>
        <dbReference type="ARBA" id="ARBA00022519"/>
    </source>
</evidence>
<evidence type="ECO:0000256" key="11">
    <source>
        <dbReference type="ARBA" id="ARBA00022840"/>
    </source>
</evidence>
<evidence type="ECO:0000256" key="12">
    <source>
        <dbReference type="ARBA" id="ARBA00022989"/>
    </source>
</evidence>
<evidence type="ECO:0000256" key="3">
    <source>
        <dbReference type="ARBA" id="ARBA00012438"/>
    </source>
</evidence>
<dbReference type="CDD" id="cd00075">
    <property type="entry name" value="HATPase"/>
    <property type="match status" value="1"/>
</dbReference>
<dbReference type="SMART" id="SM00304">
    <property type="entry name" value="HAMP"/>
    <property type="match status" value="1"/>
</dbReference>
<dbReference type="Pfam" id="PF02518">
    <property type="entry name" value="HATPase_c"/>
    <property type="match status" value="1"/>
</dbReference>
<dbReference type="RefSeq" id="WP_189052259.1">
    <property type="nucleotide sequence ID" value="NZ_BMJQ01000028.1"/>
</dbReference>
<evidence type="ECO:0000256" key="4">
    <source>
        <dbReference type="ARBA" id="ARBA00022475"/>
    </source>
</evidence>
<keyword evidence="9" id="KW-0547">Nucleotide-binding</keyword>
<protein>
    <recommendedName>
        <fullName evidence="3">histidine kinase</fullName>
        <ecNumber evidence="3">2.7.13.3</ecNumber>
    </recommendedName>
</protein>
<dbReference type="PANTHER" id="PTHR44936">
    <property type="entry name" value="SENSOR PROTEIN CREC"/>
    <property type="match status" value="1"/>
</dbReference>
<evidence type="ECO:0000256" key="1">
    <source>
        <dbReference type="ARBA" id="ARBA00000085"/>
    </source>
</evidence>
<keyword evidence="6" id="KW-0597">Phosphoprotein</keyword>
<dbReference type="Proteomes" id="UP000646365">
    <property type="component" value="Unassembled WGS sequence"/>
</dbReference>
<evidence type="ECO:0000313" key="18">
    <source>
        <dbReference type="EMBL" id="GGF48647.1"/>
    </source>
</evidence>
<dbReference type="InterPro" id="IPR036097">
    <property type="entry name" value="HisK_dim/P_sf"/>
</dbReference>
<keyword evidence="14 15" id="KW-0472">Membrane</keyword>
<keyword evidence="7" id="KW-0808">Transferase</keyword>
<feature type="transmembrane region" description="Helical" evidence="15">
    <location>
        <begin position="177"/>
        <end position="196"/>
    </location>
</feature>
<reference evidence="18" key="1">
    <citation type="journal article" date="2014" name="Int. J. Syst. Evol. Microbiol.">
        <title>Complete genome sequence of Corynebacterium casei LMG S-19264T (=DSM 44701T), isolated from a smear-ripened cheese.</title>
        <authorList>
            <consortium name="US DOE Joint Genome Institute (JGI-PGF)"/>
            <person name="Walter F."/>
            <person name="Albersmeier A."/>
            <person name="Kalinowski J."/>
            <person name="Ruckert C."/>
        </authorList>
    </citation>
    <scope>NUCLEOTIDE SEQUENCE</scope>
    <source>
        <strain evidence="18">CGMCC 1.15725</strain>
    </source>
</reference>
<dbReference type="PROSITE" id="PS50109">
    <property type="entry name" value="HIS_KIN"/>
    <property type="match status" value="1"/>
</dbReference>
<dbReference type="Pfam" id="PF00672">
    <property type="entry name" value="HAMP"/>
    <property type="match status" value="1"/>
</dbReference>
<dbReference type="PROSITE" id="PS50885">
    <property type="entry name" value="HAMP"/>
    <property type="match status" value="1"/>
</dbReference>
<feature type="domain" description="HAMP" evidence="17">
    <location>
        <begin position="197"/>
        <end position="249"/>
    </location>
</feature>
<keyword evidence="12 15" id="KW-1133">Transmembrane helix</keyword>
<proteinExistence type="predicted"/>
<dbReference type="SMART" id="SM00387">
    <property type="entry name" value="HATPase_c"/>
    <property type="match status" value="1"/>
</dbReference>
<dbReference type="Pfam" id="PF00512">
    <property type="entry name" value="HisKA"/>
    <property type="match status" value="1"/>
</dbReference>
<dbReference type="InterPro" id="IPR003660">
    <property type="entry name" value="HAMP_dom"/>
</dbReference>
<dbReference type="CDD" id="cd00082">
    <property type="entry name" value="HisKA"/>
    <property type="match status" value="1"/>
</dbReference>
<dbReference type="GO" id="GO:0000155">
    <property type="term" value="F:phosphorelay sensor kinase activity"/>
    <property type="evidence" value="ECO:0007669"/>
    <property type="project" value="InterPro"/>
</dbReference>
<accession>A0A8J2Z1C5</accession>
<dbReference type="InterPro" id="IPR005467">
    <property type="entry name" value="His_kinase_dom"/>
</dbReference>
<dbReference type="GO" id="GO:0005524">
    <property type="term" value="F:ATP binding"/>
    <property type="evidence" value="ECO:0007669"/>
    <property type="project" value="UniProtKB-KW"/>
</dbReference>
<dbReference type="InterPro" id="IPR003661">
    <property type="entry name" value="HisK_dim/P_dom"/>
</dbReference>
<dbReference type="Gene3D" id="3.30.565.10">
    <property type="entry name" value="Histidine kinase-like ATPase, C-terminal domain"/>
    <property type="match status" value="1"/>
</dbReference>
<sequence length="457" mass="49668">MTLPFGIRDTLARRLSLTIMLAVAGTLALNLLLNLLLGNLGRPPLDRSGLLEQAASIFRMIQAAPVSLRPALTTAAATSAYQVDWYESASPVSAMLRTGASAPESEWAEVAANLIGVPDRRIVIFRADDPEAVTPGLHYGRASDPGAYFLGIVLDDQSSLVFTALHRSWGMRRKDRIIIICAILAASTIAVSAIVGRQLAAPMKRFAAAARRFGTDPKAPPLAEAGPAEFRTAIGAFNAMQAQIARFVSDRTEMLAAISHDLRTPLTRMRLRGEFIEDEEQQRRLFQDVDEMQTMIDEVLAFFRDNASEERSTNFDLAELLRTIIDDFADQGLEVPYDGPGHVVYFGRPFALKRAFTNLIDNAVRYATAPSVELHQAAQSLVVSVIDQGCGIPPDQLTKVFAPFYRLEPSRNRSTGGYGLGLSAARTIIRGHGGDLELRNRATGGLAAISTLPQHAA</sequence>
<evidence type="ECO:0000256" key="7">
    <source>
        <dbReference type="ARBA" id="ARBA00022679"/>
    </source>
</evidence>
<organism evidence="18 19">
    <name type="scientific">Aliidongia dinghuensis</name>
    <dbReference type="NCBI Taxonomy" id="1867774"/>
    <lineage>
        <taxon>Bacteria</taxon>
        <taxon>Pseudomonadati</taxon>
        <taxon>Pseudomonadota</taxon>
        <taxon>Alphaproteobacteria</taxon>
        <taxon>Rhodospirillales</taxon>
        <taxon>Dongiaceae</taxon>
        <taxon>Aliidongia</taxon>
    </lineage>
</organism>
<comment type="subcellular location">
    <subcellularLocation>
        <location evidence="2">Cell inner membrane</location>
        <topology evidence="2">Multi-pass membrane protein</topology>
    </subcellularLocation>
</comment>
<reference evidence="18" key="2">
    <citation type="submission" date="2020-09" db="EMBL/GenBank/DDBJ databases">
        <authorList>
            <person name="Sun Q."/>
            <person name="Zhou Y."/>
        </authorList>
    </citation>
    <scope>NUCLEOTIDE SEQUENCE</scope>
    <source>
        <strain evidence="18">CGMCC 1.15725</strain>
    </source>
</reference>
<evidence type="ECO:0000256" key="8">
    <source>
        <dbReference type="ARBA" id="ARBA00022692"/>
    </source>
</evidence>
<dbReference type="PANTHER" id="PTHR44936:SF5">
    <property type="entry name" value="SENSOR HISTIDINE KINASE ENVZ"/>
    <property type="match status" value="1"/>
</dbReference>
<dbReference type="SUPFAM" id="SSF55874">
    <property type="entry name" value="ATPase domain of HSP90 chaperone/DNA topoisomerase II/histidine kinase"/>
    <property type="match status" value="1"/>
</dbReference>
<dbReference type="EC" id="2.7.13.3" evidence="3"/>
<feature type="transmembrane region" description="Helical" evidence="15">
    <location>
        <begin position="15"/>
        <end position="37"/>
    </location>
</feature>
<dbReference type="SUPFAM" id="SSF47384">
    <property type="entry name" value="Homodimeric domain of signal transducing histidine kinase"/>
    <property type="match status" value="1"/>
</dbReference>
<keyword evidence="11" id="KW-0067">ATP-binding</keyword>
<evidence type="ECO:0000256" key="9">
    <source>
        <dbReference type="ARBA" id="ARBA00022741"/>
    </source>
</evidence>
<keyword evidence="5" id="KW-0997">Cell inner membrane</keyword>
<comment type="catalytic activity">
    <reaction evidence="1">
        <text>ATP + protein L-histidine = ADP + protein N-phospho-L-histidine.</text>
        <dbReference type="EC" id="2.7.13.3"/>
    </reaction>
</comment>
<dbReference type="InterPro" id="IPR050980">
    <property type="entry name" value="2C_sensor_his_kinase"/>
</dbReference>
<dbReference type="InterPro" id="IPR004358">
    <property type="entry name" value="Sig_transdc_His_kin-like_C"/>
</dbReference>
<dbReference type="InterPro" id="IPR036890">
    <property type="entry name" value="HATPase_C_sf"/>
</dbReference>
<dbReference type="EMBL" id="BMJQ01000028">
    <property type="protein sequence ID" value="GGF48647.1"/>
    <property type="molecule type" value="Genomic_DNA"/>
</dbReference>
<keyword evidence="10" id="KW-0418">Kinase</keyword>
<evidence type="ECO:0000313" key="19">
    <source>
        <dbReference type="Proteomes" id="UP000646365"/>
    </source>
</evidence>
<keyword evidence="8 15" id="KW-0812">Transmembrane</keyword>
<feature type="domain" description="Histidine kinase" evidence="16">
    <location>
        <begin position="257"/>
        <end position="456"/>
    </location>
</feature>
<dbReference type="AlphaFoldDB" id="A0A8J2Z1C5"/>
<evidence type="ECO:0000259" key="16">
    <source>
        <dbReference type="PROSITE" id="PS50109"/>
    </source>
</evidence>
<dbReference type="PRINTS" id="PR00344">
    <property type="entry name" value="BCTRLSENSOR"/>
</dbReference>
<gene>
    <name evidence="18" type="ORF">GCM10011611_63800</name>
</gene>
<evidence type="ECO:0000256" key="2">
    <source>
        <dbReference type="ARBA" id="ARBA00004429"/>
    </source>
</evidence>
<keyword evidence="19" id="KW-1185">Reference proteome</keyword>
<dbReference type="SMART" id="SM00388">
    <property type="entry name" value="HisKA"/>
    <property type="match status" value="1"/>
</dbReference>
<evidence type="ECO:0000259" key="17">
    <source>
        <dbReference type="PROSITE" id="PS50885"/>
    </source>
</evidence>
<evidence type="ECO:0000256" key="6">
    <source>
        <dbReference type="ARBA" id="ARBA00022553"/>
    </source>
</evidence>
<evidence type="ECO:0000256" key="13">
    <source>
        <dbReference type="ARBA" id="ARBA00023012"/>
    </source>
</evidence>
<dbReference type="Gene3D" id="1.10.287.130">
    <property type="match status" value="1"/>
</dbReference>
<name>A0A8J2Z1C5_9PROT</name>
<evidence type="ECO:0000256" key="15">
    <source>
        <dbReference type="SAM" id="Phobius"/>
    </source>
</evidence>
<evidence type="ECO:0000256" key="14">
    <source>
        <dbReference type="ARBA" id="ARBA00023136"/>
    </source>
</evidence>
<keyword evidence="13" id="KW-0902">Two-component regulatory system</keyword>
<keyword evidence="4" id="KW-1003">Cell membrane</keyword>